<gene>
    <name evidence="4" type="primary">LOC106118629</name>
    <name evidence="2" type="ORF">RR46_02165</name>
</gene>
<dbReference type="RefSeq" id="XP_013168755.1">
    <property type="nucleotide sequence ID" value="XM_013313301.1"/>
</dbReference>
<accession>A0A194QJI2</accession>
<dbReference type="AlphaFoldDB" id="A0A194QJI2"/>
<keyword evidence="3" id="KW-1185">Reference proteome</keyword>
<protein>
    <submittedName>
        <fullName evidence="4">Uncharacterized protein LOC106118629</fullName>
    </submittedName>
</protein>
<dbReference type="GeneID" id="106118629"/>
<feature type="region of interest" description="Disordered" evidence="1">
    <location>
        <begin position="89"/>
        <end position="113"/>
    </location>
</feature>
<reference evidence="4" key="2">
    <citation type="submission" date="2025-04" db="UniProtKB">
        <authorList>
            <consortium name="RefSeq"/>
        </authorList>
    </citation>
    <scope>IDENTIFICATION</scope>
</reference>
<proteinExistence type="predicted"/>
<evidence type="ECO:0000313" key="3">
    <source>
        <dbReference type="Proteomes" id="UP000053268"/>
    </source>
</evidence>
<name>A0A194QJI2_PAPXU</name>
<dbReference type="Proteomes" id="UP000694872">
    <property type="component" value="Unplaced"/>
</dbReference>
<feature type="compositionally biased region" description="Basic and acidic residues" evidence="1">
    <location>
        <begin position="90"/>
        <end position="99"/>
    </location>
</feature>
<reference evidence="2 3" key="1">
    <citation type="journal article" date="2015" name="Nat. Commun.">
        <title>Outbred genome sequencing and CRISPR/Cas9 gene editing in butterflies.</title>
        <authorList>
            <person name="Li X."/>
            <person name="Fan D."/>
            <person name="Zhang W."/>
            <person name="Liu G."/>
            <person name="Zhang L."/>
            <person name="Zhao L."/>
            <person name="Fang X."/>
            <person name="Chen L."/>
            <person name="Dong Y."/>
            <person name="Chen Y."/>
            <person name="Ding Y."/>
            <person name="Zhao R."/>
            <person name="Feng M."/>
            <person name="Zhu Y."/>
            <person name="Feng Y."/>
            <person name="Jiang X."/>
            <person name="Zhu D."/>
            <person name="Xiang H."/>
            <person name="Feng X."/>
            <person name="Li S."/>
            <person name="Wang J."/>
            <person name="Zhang G."/>
            <person name="Kronforst M.R."/>
            <person name="Wang W."/>
        </authorList>
    </citation>
    <scope>NUCLEOTIDE SEQUENCE [LARGE SCALE GENOMIC DNA]</scope>
    <source>
        <strain evidence="2">Ya'a_city_454_Px</strain>
        <tissue evidence="2">Whole body</tissue>
    </source>
</reference>
<dbReference type="EMBL" id="KQ458671">
    <property type="protein sequence ID" value="KPJ05549.1"/>
    <property type="molecule type" value="Genomic_DNA"/>
</dbReference>
<dbReference type="Proteomes" id="UP000053268">
    <property type="component" value="Unassembled WGS sequence"/>
</dbReference>
<evidence type="ECO:0000256" key="1">
    <source>
        <dbReference type="SAM" id="MobiDB-lite"/>
    </source>
</evidence>
<evidence type="ECO:0000313" key="4">
    <source>
        <dbReference type="RefSeq" id="XP_013168755.1"/>
    </source>
</evidence>
<sequence length="113" mass="12126">MNLRQFNIEHFNMKITVVVALICFVLCMSGTNAALKLSLIPSLDLPIIGELNTDVKIGIDGQKGLLGAGKLLVKGLTAKAASSLFKKKLPKDTKSDKGNTPRLPLKLGKDVPK</sequence>
<dbReference type="KEGG" id="pxu:106118629"/>
<evidence type="ECO:0000313" key="2">
    <source>
        <dbReference type="EMBL" id="KPJ05549.1"/>
    </source>
</evidence>
<organism evidence="2 3">
    <name type="scientific">Papilio xuthus</name>
    <name type="common">Asian swallowtail butterfly</name>
    <dbReference type="NCBI Taxonomy" id="66420"/>
    <lineage>
        <taxon>Eukaryota</taxon>
        <taxon>Metazoa</taxon>
        <taxon>Ecdysozoa</taxon>
        <taxon>Arthropoda</taxon>
        <taxon>Hexapoda</taxon>
        <taxon>Insecta</taxon>
        <taxon>Pterygota</taxon>
        <taxon>Neoptera</taxon>
        <taxon>Endopterygota</taxon>
        <taxon>Lepidoptera</taxon>
        <taxon>Glossata</taxon>
        <taxon>Ditrysia</taxon>
        <taxon>Papilionoidea</taxon>
        <taxon>Papilionidae</taxon>
        <taxon>Papilioninae</taxon>
        <taxon>Papilio</taxon>
    </lineage>
</organism>